<keyword evidence="2" id="KW-0863">Zinc-finger</keyword>
<dbReference type="Gene3D" id="3.30.40.10">
    <property type="entry name" value="Zinc/RING finger domain, C3HC4 (zinc finger)"/>
    <property type="match status" value="1"/>
</dbReference>
<dbReference type="InterPro" id="IPR017907">
    <property type="entry name" value="Znf_RING_CS"/>
</dbReference>
<dbReference type="SUPFAM" id="SSF57850">
    <property type="entry name" value="RING/U-box"/>
    <property type="match status" value="1"/>
</dbReference>
<dbReference type="InterPro" id="IPR013083">
    <property type="entry name" value="Znf_RING/FYVE/PHD"/>
</dbReference>
<proteinExistence type="predicted"/>
<evidence type="ECO:0000256" key="3">
    <source>
        <dbReference type="ARBA" id="ARBA00022833"/>
    </source>
</evidence>
<feature type="domain" description="RING-type" evidence="4">
    <location>
        <begin position="85"/>
        <end position="125"/>
    </location>
</feature>
<dbReference type="Pfam" id="PF13920">
    <property type="entry name" value="zf-C3HC4_3"/>
    <property type="match status" value="1"/>
</dbReference>
<evidence type="ECO:0000259" key="4">
    <source>
        <dbReference type="PROSITE" id="PS50089"/>
    </source>
</evidence>
<accession>A0A6C0HZE0</accession>
<reference evidence="5" key="1">
    <citation type="journal article" date="2020" name="Nature">
        <title>Giant virus diversity and host interactions through global metagenomics.</title>
        <authorList>
            <person name="Schulz F."/>
            <person name="Roux S."/>
            <person name="Paez-Espino D."/>
            <person name="Jungbluth S."/>
            <person name="Walsh D.A."/>
            <person name="Denef V.J."/>
            <person name="McMahon K.D."/>
            <person name="Konstantinidis K.T."/>
            <person name="Eloe-Fadrosh E.A."/>
            <person name="Kyrpides N.C."/>
            <person name="Woyke T."/>
        </authorList>
    </citation>
    <scope>NUCLEOTIDE SEQUENCE</scope>
    <source>
        <strain evidence="5">GVMAG-M-3300023184-182</strain>
    </source>
</reference>
<keyword evidence="1" id="KW-0479">Metal-binding</keyword>
<name>A0A6C0HZE0_9ZZZZ</name>
<dbReference type="AlphaFoldDB" id="A0A6C0HZE0"/>
<dbReference type="EMBL" id="MN740049">
    <property type="protein sequence ID" value="QHT85882.1"/>
    <property type="molecule type" value="Genomic_DNA"/>
</dbReference>
<keyword evidence="3" id="KW-0862">Zinc</keyword>
<organism evidence="5">
    <name type="scientific">viral metagenome</name>
    <dbReference type="NCBI Taxonomy" id="1070528"/>
    <lineage>
        <taxon>unclassified sequences</taxon>
        <taxon>metagenomes</taxon>
        <taxon>organismal metagenomes</taxon>
    </lineage>
</organism>
<evidence type="ECO:0000256" key="1">
    <source>
        <dbReference type="ARBA" id="ARBA00022723"/>
    </source>
</evidence>
<dbReference type="PROSITE" id="PS50089">
    <property type="entry name" value="ZF_RING_2"/>
    <property type="match status" value="1"/>
</dbReference>
<dbReference type="PROSITE" id="PS00518">
    <property type="entry name" value="ZF_RING_1"/>
    <property type="match status" value="1"/>
</dbReference>
<sequence length="142" mass="16769">MSENRQTDITQEYMNNTIDNLIIAHFLQTYDVRNIYEVDISIIQNPLDLSLIDLILQRPANNLYNYRIQTVCQENAEELIVEFECAICMEYKQTIEKITFNCQHNMCKDCARKCIYKKTICPFCRGTIKNVEVKDPAFVHEF</sequence>
<evidence type="ECO:0000256" key="2">
    <source>
        <dbReference type="ARBA" id="ARBA00022771"/>
    </source>
</evidence>
<protein>
    <recommendedName>
        <fullName evidence="4">RING-type domain-containing protein</fullName>
    </recommendedName>
</protein>
<evidence type="ECO:0000313" key="5">
    <source>
        <dbReference type="EMBL" id="QHT85882.1"/>
    </source>
</evidence>
<dbReference type="InterPro" id="IPR001841">
    <property type="entry name" value="Znf_RING"/>
</dbReference>
<dbReference type="GO" id="GO:0008270">
    <property type="term" value="F:zinc ion binding"/>
    <property type="evidence" value="ECO:0007669"/>
    <property type="project" value="UniProtKB-KW"/>
</dbReference>
<dbReference type="SMART" id="SM00184">
    <property type="entry name" value="RING"/>
    <property type="match status" value="1"/>
</dbReference>